<dbReference type="PANTHER" id="PTHR34144">
    <property type="entry name" value="CHROMOSOME 8, WHOLE GENOME SHOTGUN SEQUENCE"/>
    <property type="match status" value="1"/>
</dbReference>
<feature type="compositionally biased region" description="Pro residues" evidence="1">
    <location>
        <begin position="89"/>
        <end position="99"/>
    </location>
</feature>
<feature type="region of interest" description="Disordered" evidence="1">
    <location>
        <begin position="446"/>
        <end position="469"/>
    </location>
</feature>
<evidence type="ECO:0000256" key="1">
    <source>
        <dbReference type="SAM" id="MobiDB-lite"/>
    </source>
</evidence>
<sequence>MAKRSERATRAGSVGLVAAILLLVAAILLLAARPDSLQIRKASLWSTSVSGDSGSHVIATPTDGSGVTTQTPPAAPPTPRASTPALAPVTPPPPSPSLPQPHHETPAPVNVVTGRVEASDCKQQAETEVVTQAELQPLAAIAQPWSTIAFDVSRREAARAVLQQAKQLRALAADSPKRQAAAAQALTAALALLPPAPPPAEAVAAAIPAAARALLPAAVQLVAVMRAQGASVQCWHDPTLPVANETWWAVPPAARRDAPDAPWPRVLLAANQRNSEYLLPFWSLELLRTAAMLQYGHATRSGQPGSDSPSVGVSIYESGSSDSTPMWLDVLTTLLDILRIPRVIVANGRLKRFDRQHRIAFLAGVRNRLLDQALLAPMPRRGRGGGGDEYEGVDYRPERLLFINDVYACATDMLRLVQLDSKLGSDMTCGMDFFRPGDDFRRLSRRSRSLLEQPTQEELEASRRREEARQVEHVRAALRRDLAEQAMPVVSAANSTAAAARPAEGAAAMQSPAAGERSPPSGAVGNDTVVPQAAAENGTVVLQAALGNGTVAPQAAAANGTAEPKVAAGNGTVAPKAAAANGTVQPQAAAAAGNGTAEPKAAAANGTVVSQAAAANGTVEPQAAAGNGTAEPKAAAANGTVVSQAAAANGTVEPQAAAGNGTVVLQAAVGNGTVAPQAAAANGTVEPQAAAANGTAEPKAAAANGTVVSQAAAANGTVVPQAAVGNGTVAPQAAAANGTVEPQAAAGNGTAEPKAAAANGTVVSQAAKANGTVEPQAAAGNGTAEPKAAAANGTVVSQAAAANGTVEPQAAAGNGTAEPKAAAANGTVVSQAAAAIGTVEPQAAAGNGTVVLQAAVGNGTVAPQAAAANGTVEPQAAAGNGTAEPKAAAANGTVVSQAAAANGTVVPQAAVGNGTVAPQAAAANGTVEPQAAAANGTAEPKAAAANGTVVSQAAAANGTVVPQAAVGNGTVAPQAAAANGTVEPQAAATNGTVVSQAAAANGTVVPQAAVGNGTVAPKAAAANGTVEPQAAAANGTVAPQAAAGNGTAEPQAAVGNGTAEPQAAAVNQSAPVVAGSAADAQPSQPAAEAPAPPAPAVQSLSVAVDELMTVLAAQRAAREGQRWLSKRQYYIYDVWVMRDVLGEKMANKPPVIPSHGPSALRLAMGLPVAAFCCWNGAAVINAAPFLPPPSSNTVQRPAARNLQAAPGSSSSGKGSSGKGSSGKSSGSKSTSKGSSTPTSSPPASKSPLTTTTAPQQNATGAAAAYGGTRVDGAKAAAVADARSGGYPQLRFRHGLVPAGECDASECGLICDDLHRLGYNKIIIDPTVRLPYLPANYHGLHHEWFWGAPHVKWAELATQADPPRRAGESHRALKKGLAAQWEAAKRIGVKPPDIDKLNDIPLDPGLACGMASNRTGNATAQNSNSASAKPFAALTACLHKEWGALAARVRTPAPEAASTAQPGTVAGGGFGPPLSPHMQVACMNLIKGTDKATNKAFYVNLNPFNFTAIYLAHRTAPSVPVEADPPMGGRCPPMPGYNLTLDQTQAGADVAQVGDPLYAALFCNADPACAAFTSDGWLRKEGELKAAKGSCAWVKQGGMENV</sequence>
<feature type="compositionally biased region" description="Low complexity" evidence="1">
    <location>
        <begin position="1074"/>
        <end position="1089"/>
    </location>
</feature>
<dbReference type="InterPro" id="IPR021047">
    <property type="entry name" value="Mannosyltransferase_CMT1"/>
</dbReference>
<gene>
    <name evidence="2" type="ORF">HYH03_018759</name>
</gene>
<dbReference type="PANTHER" id="PTHR34144:SF7">
    <property type="entry name" value="EXPORT PROTEIN (CAP59), PUTATIVE (AFU_ORTHOLOGUE AFUA_7G05020)-RELATED"/>
    <property type="match status" value="1"/>
</dbReference>
<dbReference type="Pfam" id="PF11735">
    <property type="entry name" value="CAP59_mtransfer"/>
    <property type="match status" value="2"/>
</dbReference>
<feature type="compositionally biased region" description="Basic and acidic residues" evidence="1">
    <location>
        <begin position="460"/>
        <end position="469"/>
    </location>
</feature>
<dbReference type="EMBL" id="JAEHOE010000234">
    <property type="protein sequence ID" value="KAG2482317.1"/>
    <property type="molecule type" value="Genomic_DNA"/>
</dbReference>
<dbReference type="Proteomes" id="UP000612055">
    <property type="component" value="Unassembled WGS sequence"/>
</dbReference>
<feature type="region of interest" description="Disordered" evidence="1">
    <location>
        <begin position="1074"/>
        <end position="1093"/>
    </location>
</feature>
<reference evidence="2" key="1">
    <citation type="journal article" date="2020" name="bioRxiv">
        <title>Comparative genomics of Chlamydomonas.</title>
        <authorList>
            <person name="Craig R.J."/>
            <person name="Hasan A.R."/>
            <person name="Ness R.W."/>
            <person name="Keightley P.D."/>
        </authorList>
    </citation>
    <scope>NUCLEOTIDE SEQUENCE</scope>
    <source>
        <strain evidence="2">CCAP 11/70</strain>
    </source>
</reference>
<protein>
    <submittedName>
        <fullName evidence="2">Uncharacterized protein</fullName>
    </submittedName>
</protein>
<proteinExistence type="predicted"/>
<feature type="region of interest" description="Disordered" evidence="1">
    <location>
        <begin position="1190"/>
        <end position="1257"/>
    </location>
</feature>
<comment type="caution">
    <text evidence="2">The sequence shown here is derived from an EMBL/GenBank/DDBJ whole genome shotgun (WGS) entry which is preliminary data.</text>
</comment>
<feature type="region of interest" description="Disordered" evidence="1">
    <location>
        <begin position="1041"/>
        <end position="1067"/>
    </location>
</feature>
<accession>A0A835XFY7</accession>
<organism evidence="2 3">
    <name type="scientific">Edaphochlamys debaryana</name>
    <dbReference type="NCBI Taxonomy" id="47281"/>
    <lineage>
        <taxon>Eukaryota</taxon>
        <taxon>Viridiplantae</taxon>
        <taxon>Chlorophyta</taxon>
        <taxon>core chlorophytes</taxon>
        <taxon>Chlorophyceae</taxon>
        <taxon>CS clade</taxon>
        <taxon>Chlamydomonadales</taxon>
        <taxon>Chlamydomonadales incertae sedis</taxon>
        <taxon>Edaphochlamys</taxon>
    </lineage>
</organism>
<evidence type="ECO:0000313" key="2">
    <source>
        <dbReference type="EMBL" id="KAG2482317.1"/>
    </source>
</evidence>
<keyword evidence="3" id="KW-1185">Reference proteome</keyword>
<evidence type="ECO:0000313" key="3">
    <source>
        <dbReference type="Proteomes" id="UP000612055"/>
    </source>
</evidence>
<feature type="region of interest" description="Disordered" evidence="1">
    <location>
        <begin position="501"/>
        <end position="528"/>
    </location>
</feature>
<feature type="compositionally biased region" description="Low complexity" evidence="1">
    <location>
        <begin position="1221"/>
        <end position="1257"/>
    </location>
</feature>
<feature type="compositionally biased region" description="Low complexity" evidence="1">
    <location>
        <begin position="1204"/>
        <end position="1213"/>
    </location>
</feature>
<name>A0A835XFY7_9CHLO</name>
<dbReference type="OrthoDB" id="1703439at2759"/>
<feature type="region of interest" description="Disordered" evidence="1">
    <location>
        <begin position="47"/>
        <end position="106"/>
    </location>
</feature>